<reference evidence="2 3" key="1">
    <citation type="submission" date="2007-03" db="EMBL/GenBank/DDBJ databases">
        <authorList>
            <person name="Fulton L."/>
            <person name="Clifton S."/>
            <person name="Fulton B."/>
            <person name="Xu J."/>
            <person name="Minx P."/>
            <person name="Pepin K.H."/>
            <person name="Johnson M."/>
            <person name="Thiruvilangam P."/>
            <person name="Bhonagiri V."/>
            <person name="Nash W.E."/>
            <person name="Mardis E.R."/>
            <person name="Wilson R.K."/>
        </authorList>
    </citation>
    <scope>NUCLEOTIDE SEQUENCE [LARGE SCALE GENOMIC DNA]</scope>
    <source>
        <strain evidence="3">ATCC 8483 / DSM 1896 / JCM 5824 / BCRC 10623 / CCUG 4943 / NCTC 11153</strain>
    </source>
</reference>
<reference evidence="3" key="2">
    <citation type="submission" date="2007-04" db="EMBL/GenBank/DDBJ databases">
        <title>Draft genome sequence of Bacteroides ovatus (ATCC 8483).</title>
        <authorList>
            <person name="Sudarsanam P."/>
            <person name="Ley R."/>
            <person name="Guruge J."/>
            <person name="Turnbaugh P.J."/>
            <person name="Mahowald M."/>
            <person name="Liep D."/>
            <person name="Gordon J."/>
        </authorList>
    </citation>
    <scope>NUCLEOTIDE SEQUENCE [LARGE SCALE GENOMIC DNA]</scope>
    <source>
        <strain evidence="3">ATCC 8483 / DSM 1896 / JCM 5824 / BCRC 10623 / CCUG 4943 / NCTC 11153</strain>
    </source>
</reference>
<dbReference type="Gene3D" id="2.60.40.10">
    <property type="entry name" value="Immunoglobulins"/>
    <property type="match status" value="1"/>
</dbReference>
<dbReference type="InterPro" id="IPR011042">
    <property type="entry name" value="6-blade_b-propeller_TolB-like"/>
</dbReference>
<sequence length="465" mass="52486">MIQVTRRHVFSKALLQKTLFVAGLVLFSSCYKGSTLDVNQDSGTPFNPKEEIVVEKFLPTEGRKGTRVVVYGRNFGNDVSKVKVTIGGYPAKVINVKGESLLCICPSKAYEGDVKVSVVGDDEAELKSGVCEAKFDYQYNYVVTTFLGKLYENNTKWDVLAGPFDDCGAFDNIWRMMFDPNSNYDDLYWVGQRDAFRHVDFVNQYVDIKTTNIGQCADVNFTLNGDMVVVDDQSSDTNTGIYLFTRASGFTERLSLCNARGAKTCAVHPQNGKIYYTRYHHAMISSYDPATGTLTEEEVMMDTKGSNFHIVWHPTGDWAYIIYNGKHCIYRVDYNRETGKLAVPYIVCGQHSSPGWVDGMGTGARLWGPNQGIFVKNEAYAGEEDEYDFYFCDRDSHTVRVLTPEGRVTTYAGRGNSREWGYVDGELRSQALFNHPTSIAYDMKRKCFYIGDCDNHRVRKIAPEE</sequence>
<dbReference type="SUPFAM" id="SSF75011">
    <property type="entry name" value="3-carboxy-cis,cis-mucoante lactonizing enzyme"/>
    <property type="match status" value="1"/>
</dbReference>
<evidence type="ECO:0000259" key="1">
    <source>
        <dbReference type="SMART" id="SM00429"/>
    </source>
</evidence>
<dbReference type="PROSITE" id="PS51257">
    <property type="entry name" value="PROKAR_LIPOPROTEIN"/>
    <property type="match status" value="1"/>
</dbReference>
<dbReference type="InterPro" id="IPR013783">
    <property type="entry name" value="Ig-like_fold"/>
</dbReference>
<dbReference type="SMART" id="SM00429">
    <property type="entry name" value="IPT"/>
    <property type="match status" value="1"/>
</dbReference>
<dbReference type="SUPFAM" id="SSF81296">
    <property type="entry name" value="E set domains"/>
    <property type="match status" value="1"/>
</dbReference>
<dbReference type="InterPro" id="IPR002909">
    <property type="entry name" value="IPT_dom"/>
</dbReference>
<dbReference type="Gene3D" id="2.120.10.30">
    <property type="entry name" value="TolB, C-terminal domain"/>
    <property type="match status" value="1"/>
</dbReference>
<proteinExistence type="predicted"/>
<evidence type="ECO:0000313" key="2">
    <source>
        <dbReference type="EMBL" id="EDO14069.1"/>
    </source>
</evidence>
<comment type="caution">
    <text evidence="2">The sequence shown here is derived from an EMBL/GenBank/DDBJ whole genome shotgun (WGS) entry which is preliminary data.</text>
</comment>
<name>A0AAN3ACI9_BACO1</name>
<feature type="domain" description="IPT/TIG" evidence="1">
    <location>
        <begin position="51"/>
        <end position="140"/>
    </location>
</feature>
<dbReference type="RefSeq" id="WP_004297735.1">
    <property type="nucleotide sequence ID" value="NZ_DS264573.1"/>
</dbReference>
<dbReference type="PANTHER" id="PTHR13833:SF71">
    <property type="entry name" value="NHL DOMAIN-CONTAINING PROTEIN"/>
    <property type="match status" value="1"/>
</dbReference>
<organism evidence="2 3">
    <name type="scientific">Bacteroides ovatus (strain ATCC 8483 / DSM 1896 / JCM 5824 / BCRC 10623 / CCUG 4943 / NCTC 11153)</name>
    <dbReference type="NCBI Taxonomy" id="411476"/>
    <lineage>
        <taxon>Bacteria</taxon>
        <taxon>Pseudomonadati</taxon>
        <taxon>Bacteroidota</taxon>
        <taxon>Bacteroidia</taxon>
        <taxon>Bacteroidales</taxon>
        <taxon>Bacteroidaceae</taxon>
        <taxon>Bacteroides</taxon>
    </lineage>
</organism>
<protein>
    <submittedName>
        <fullName evidence="2">IPT/TIG domain protein</fullName>
    </submittedName>
</protein>
<dbReference type="GeneID" id="29453006"/>
<accession>A0AAN3ACI9</accession>
<dbReference type="EMBL" id="AAXF02000029">
    <property type="protein sequence ID" value="EDO14069.1"/>
    <property type="molecule type" value="Genomic_DNA"/>
</dbReference>
<dbReference type="PANTHER" id="PTHR13833">
    <property type="match status" value="1"/>
</dbReference>
<dbReference type="AlphaFoldDB" id="A0AAN3ACI9"/>
<dbReference type="Pfam" id="PF01833">
    <property type="entry name" value="TIG"/>
    <property type="match status" value="1"/>
</dbReference>
<dbReference type="Proteomes" id="UP000005475">
    <property type="component" value="Unassembled WGS sequence"/>
</dbReference>
<dbReference type="CDD" id="cd00603">
    <property type="entry name" value="IPT_PCSR"/>
    <property type="match status" value="1"/>
</dbReference>
<dbReference type="InterPro" id="IPR014756">
    <property type="entry name" value="Ig_E-set"/>
</dbReference>
<gene>
    <name evidence="2" type="ORF">BACOVA_00264</name>
</gene>
<evidence type="ECO:0000313" key="3">
    <source>
        <dbReference type="Proteomes" id="UP000005475"/>
    </source>
</evidence>